<dbReference type="Pfam" id="PF00561">
    <property type="entry name" value="Abhydrolase_1"/>
    <property type="match status" value="1"/>
</dbReference>
<reference evidence="3 4" key="1">
    <citation type="submission" date="2018-08" db="EMBL/GenBank/DDBJ databases">
        <title>Sequencing the genomes of 1000 actinobacteria strains.</title>
        <authorList>
            <person name="Klenk H.-P."/>
        </authorList>
    </citation>
    <scope>NUCLEOTIDE SEQUENCE [LARGE SCALE GENOMIC DNA]</scope>
    <source>
        <strain evidence="3 4">DSM 43927</strain>
    </source>
</reference>
<proteinExistence type="predicted"/>
<comment type="caution">
    <text evidence="3">The sequence shown here is derived from an EMBL/GenBank/DDBJ whole genome shotgun (WGS) entry which is preliminary data.</text>
</comment>
<feature type="region of interest" description="Disordered" evidence="1">
    <location>
        <begin position="273"/>
        <end position="306"/>
    </location>
</feature>
<dbReference type="AlphaFoldDB" id="A0A3D9SN94"/>
<feature type="compositionally biased region" description="Basic and acidic residues" evidence="1">
    <location>
        <begin position="295"/>
        <end position="306"/>
    </location>
</feature>
<feature type="domain" description="AB hydrolase-1" evidence="2">
    <location>
        <begin position="27"/>
        <end position="151"/>
    </location>
</feature>
<dbReference type="Proteomes" id="UP000256661">
    <property type="component" value="Unassembled WGS sequence"/>
</dbReference>
<dbReference type="InterPro" id="IPR029058">
    <property type="entry name" value="AB_hydrolase_fold"/>
</dbReference>
<feature type="compositionally biased region" description="Low complexity" evidence="1">
    <location>
        <begin position="280"/>
        <end position="291"/>
    </location>
</feature>
<name>A0A3D9SN94_9ACTN</name>
<evidence type="ECO:0000313" key="4">
    <source>
        <dbReference type="Proteomes" id="UP000256661"/>
    </source>
</evidence>
<organism evidence="3 4">
    <name type="scientific">Thermomonospora umbrina</name>
    <dbReference type="NCBI Taxonomy" id="111806"/>
    <lineage>
        <taxon>Bacteria</taxon>
        <taxon>Bacillati</taxon>
        <taxon>Actinomycetota</taxon>
        <taxon>Actinomycetes</taxon>
        <taxon>Streptosporangiales</taxon>
        <taxon>Thermomonosporaceae</taxon>
        <taxon>Thermomonospora</taxon>
    </lineage>
</organism>
<evidence type="ECO:0000259" key="2">
    <source>
        <dbReference type="Pfam" id="PF00561"/>
    </source>
</evidence>
<dbReference type="Gene3D" id="3.40.50.1820">
    <property type="entry name" value="alpha/beta hydrolase"/>
    <property type="match status" value="1"/>
</dbReference>
<dbReference type="SUPFAM" id="SSF53474">
    <property type="entry name" value="alpha/beta-Hydrolases"/>
    <property type="match status" value="1"/>
</dbReference>
<dbReference type="OrthoDB" id="3210164at2"/>
<dbReference type="EMBL" id="QTTT01000001">
    <property type="protein sequence ID" value="REE97412.1"/>
    <property type="molecule type" value="Genomic_DNA"/>
</dbReference>
<accession>A0A3D9SN94</accession>
<keyword evidence="4" id="KW-1185">Reference proteome</keyword>
<dbReference type="InterPro" id="IPR000073">
    <property type="entry name" value="AB_hydrolase_1"/>
</dbReference>
<protein>
    <submittedName>
        <fullName evidence="3">Pimeloyl-ACP methyl ester carboxylesterase</fullName>
    </submittedName>
</protein>
<dbReference type="GO" id="GO:0003824">
    <property type="term" value="F:catalytic activity"/>
    <property type="evidence" value="ECO:0007669"/>
    <property type="project" value="UniProtKB-ARBA"/>
</dbReference>
<evidence type="ECO:0000256" key="1">
    <source>
        <dbReference type="SAM" id="MobiDB-lite"/>
    </source>
</evidence>
<sequence>MISTSTAALSLRVPGARLHYEVRGRGPLVALVGAPMDAASFAPPAELLATDHTVLTTDPRGINRSVLDDPTQASTPELRADDLSRLLTHLDAGPAAVLGSSGGAVTALALAQARPDQVHTVIAHEPPLVELLDDRERIHAQTDDVITTYLAGDVIGAWTTFMAQADIELPEGAIEVMFGGERDPRTVADERRWFAHELRATTHWRPDLDALRSITTRIVIGIGVDSTGQECDHTSRALAAALGIEPTLFPGDHTGFADDPARFVTALRAVLNDRPEPHSPAGAPPTTTLGPFQGPHRDRLDPGDPS</sequence>
<gene>
    <name evidence="3" type="ORF">DFJ69_2880</name>
</gene>
<dbReference type="RefSeq" id="WP_116022908.1">
    <property type="nucleotide sequence ID" value="NZ_QTTT01000001.1"/>
</dbReference>
<evidence type="ECO:0000313" key="3">
    <source>
        <dbReference type="EMBL" id="REE97412.1"/>
    </source>
</evidence>